<dbReference type="RefSeq" id="WP_189048847.1">
    <property type="nucleotide sequence ID" value="NZ_BMJQ01000010.1"/>
</dbReference>
<accession>A0A8J3E3C8</accession>
<feature type="transmembrane region" description="Helical" evidence="1">
    <location>
        <begin position="12"/>
        <end position="33"/>
    </location>
</feature>
<reference evidence="2" key="2">
    <citation type="submission" date="2020-09" db="EMBL/GenBank/DDBJ databases">
        <authorList>
            <person name="Sun Q."/>
            <person name="Zhou Y."/>
        </authorList>
    </citation>
    <scope>NUCLEOTIDE SEQUENCE</scope>
    <source>
        <strain evidence="2">CGMCC 1.15725</strain>
    </source>
</reference>
<keyword evidence="1" id="KW-0472">Membrane</keyword>
<dbReference type="EMBL" id="BMJQ01000010">
    <property type="protein sequence ID" value="GGF29285.1"/>
    <property type="molecule type" value="Genomic_DNA"/>
</dbReference>
<sequence>MYDPDRDQEENRVTASLGALALTLLFIVLGVFLEQKLAAQSRLEDCLLSGRTNCAPIWVPHR</sequence>
<dbReference type="Proteomes" id="UP000646365">
    <property type="component" value="Unassembled WGS sequence"/>
</dbReference>
<evidence type="ECO:0000256" key="1">
    <source>
        <dbReference type="SAM" id="Phobius"/>
    </source>
</evidence>
<protein>
    <submittedName>
        <fullName evidence="2">Uncharacterized protein</fullName>
    </submittedName>
</protein>
<keyword evidence="1" id="KW-0812">Transmembrane</keyword>
<keyword evidence="3" id="KW-1185">Reference proteome</keyword>
<organism evidence="2 3">
    <name type="scientific">Aliidongia dinghuensis</name>
    <dbReference type="NCBI Taxonomy" id="1867774"/>
    <lineage>
        <taxon>Bacteria</taxon>
        <taxon>Pseudomonadati</taxon>
        <taxon>Pseudomonadota</taxon>
        <taxon>Alphaproteobacteria</taxon>
        <taxon>Rhodospirillales</taxon>
        <taxon>Dongiaceae</taxon>
        <taxon>Aliidongia</taxon>
    </lineage>
</organism>
<evidence type="ECO:0000313" key="3">
    <source>
        <dbReference type="Proteomes" id="UP000646365"/>
    </source>
</evidence>
<keyword evidence="1" id="KW-1133">Transmembrane helix</keyword>
<dbReference type="AlphaFoldDB" id="A0A8J3E3C8"/>
<reference evidence="2" key="1">
    <citation type="journal article" date="2014" name="Int. J. Syst. Evol. Microbiol.">
        <title>Complete genome sequence of Corynebacterium casei LMG S-19264T (=DSM 44701T), isolated from a smear-ripened cheese.</title>
        <authorList>
            <consortium name="US DOE Joint Genome Institute (JGI-PGF)"/>
            <person name="Walter F."/>
            <person name="Albersmeier A."/>
            <person name="Kalinowski J."/>
            <person name="Ruckert C."/>
        </authorList>
    </citation>
    <scope>NUCLEOTIDE SEQUENCE</scope>
    <source>
        <strain evidence="2">CGMCC 1.15725</strain>
    </source>
</reference>
<proteinExistence type="predicted"/>
<name>A0A8J3E3C8_9PROT</name>
<comment type="caution">
    <text evidence="2">The sequence shown here is derived from an EMBL/GenBank/DDBJ whole genome shotgun (WGS) entry which is preliminary data.</text>
</comment>
<gene>
    <name evidence="2" type="ORF">GCM10011611_39150</name>
</gene>
<evidence type="ECO:0000313" key="2">
    <source>
        <dbReference type="EMBL" id="GGF29285.1"/>
    </source>
</evidence>